<dbReference type="InterPro" id="IPR012675">
    <property type="entry name" value="Beta-grasp_dom_sf"/>
</dbReference>
<dbReference type="InterPro" id="IPR036010">
    <property type="entry name" value="2Fe-2S_ferredoxin-like_sf"/>
</dbReference>
<dbReference type="InterPro" id="IPR001041">
    <property type="entry name" value="2Fe-2S_ferredoxin-type"/>
</dbReference>
<dbReference type="InterPro" id="IPR008333">
    <property type="entry name" value="Cbr1-like_FAD-bd_dom"/>
</dbReference>
<dbReference type="EMBL" id="LVXG01000067">
    <property type="protein sequence ID" value="OQP41112.1"/>
    <property type="molecule type" value="Genomic_DNA"/>
</dbReference>
<dbReference type="Pfam" id="PF03473">
    <property type="entry name" value="MOSC"/>
    <property type="match status" value="1"/>
</dbReference>
<dbReference type="PANTHER" id="PTHR30212">
    <property type="entry name" value="PROTEIN YIIM"/>
    <property type="match status" value="1"/>
</dbReference>
<dbReference type="SUPFAM" id="SSF50800">
    <property type="entry name" value="PK beta-barrel domain-like"/>
    <property type="match status" value="1"/>
</dbReference>
<dbReference type="InterPro" id="IPR017938">
    <property type="entry name" value="Riboflavin_synthase-like_b-brl"/>
</dbReference>
<organism evidence="3 4">
    <name type="scientific">Niastella yeongjuensis</name>
    <dbReference type="NCBI Taxonomy" id="354355"/>
    <lineage>
        <taxon>Bacteria</taxon>
        <taxon>Pseudomonadati</taxon>
        <taxon>Bacteroidota</taxon>
        <taxon>Chitinophagia</taxon>
        <taxon>Chitinophagales</taxon>
        <taxon>Chitinophagaceae</taxon>
        <taxon>Niastella</taxon>
    </lineage>
</organism>
<sequence length="580" mass="63762">MKVLSVNVGMTREVEFRGKLIKTSIFKKPVEGRVMVRRLNIDGDGQTDLAAHGGEHRAVFVYQADSYQYWREVLKRPELYYGQFGENLTVEGLADKDVCIGDRYAIGTAIFEVTQPRVTCYRVGIALGVPEMPSLLVSHKRPGFYFRVIQEGEIGVGDPIEKVADGPEHMNISEVDALLYLNNHPKEQLQKALKIPALSHGWQQSFQDLLQSAEAGINAGNTGLSGVYGRPLAWLGYRSFIVQRASHETSDIDSFELRPEDGKPLAAFLPGQHIAVRLPAGADKKLLTRMFSLCGTQGANTYRIAVKREQAGIVSEYMHTHLQAGDRVEISAPMGDFILQEDQHPVVLLSAGVGITPLLGMLHAIESSCPGREVWWIHSARNSANYPFLKEVEETGMHLSHFHPVKVFSRPAAEEQMGIQYDIQGHLDVTALNNLKLPPGSYFYLCGPTGYMSAITGALQSLGIPGEQIKTESFGNAGIENPVASPPHLPEDNSGTGPLVNFTKSNISFNWSSRFNNILEAAEACDIPVSWSCRVGVCHRCESSLLDGKIQYNPTPLDPPATGRLLICCSLPVTDIELDL</sequence>
<dbReference type="Gene3D" id="2.40.30.10">
    <property type="entry name" value="Translation factors"/>
    <property type="match status" value="1"/>
</dbReference>
<dbReference type="InterPro" id="IPR005163">
    <property type="entry name" value="Tri_helical_YiiM-like"/>
</dbReference>
<evidence type="ECO:0000313" key="4">
    <source>
        <dbReference type="Proteomes" id="UP000192610"/>
    </source>
</evidence>
<dbReference type="PANTHER" id="PTHR30212:SF2">
    <property type="entry name" value="PROTEIN YIIM"/>
    <property type="match status" value="1"/>
</dbReference>
<dbReference type="CDD" id="cd00207">
    <property type="entry name" value="fer2"/>
    <property type="match status" value="1"/>
</dbReference>
<dbReference type="InterPro" id="IPR005302">
    <property type="entry name" value="MoCF_Sase_C"/>
</dbReference>
<dbReference type="SUPFAM" id="SSF63380">
    <property type="entry name" value="Riboflavin synthase domain-like"/>
    <property type="match status" value="1"/>
</dbReference>
<dbReference type="Pfam" id="PF00175">
    <property type="entry name" value="NAD_binding_1"/>
    <property type="match status" value="1"/>
</dbReference>
<evidence type="ECO:0000313" key="3">
    <source>
        <dbReference type="EMBL" id="OQP41112.1"/>
    </source>
</evidence>
<dbReference type="PROSITE" id="PS51384">
    <property type="entry name" value="FAD_FR"/>
    <property type="match status" value="1"/>
</dbReference>
<dbReference type="GO" id="GO:0030151">
    <property type="term" value="F:molybdenum ion binding"/>
    <property type="evidence" value="ECO:0007669"/>
    <property type="project" value="InterPro"/>
</dbReference>
<comment type="caution">
    <text evidence="3">The sequence shown here is derived from an EMBL/GenBank/DDBJ whole genome shotgun (WGS) entry which is preliminary data.</text>
</comment>
<dbReference type="Pfam" id="PF00111">
    <property type="entry name" value="Fer2"/>
    <property type="match status" value="1"/>
</dbReference>
<dbReference type="STRING" id="354355.SAMN05660816_04192"/>
<dbReference type="GO" id="GO:0051536">
    <property type="term" value="F:iron-sulfur cluster binding"/>
    <property type="evidence" value="ECO:0007669"/>
    <property type="project" value="InterPro"/>
</dbReference>
<dbReference type="GO" id="GO:0030170">
    <property type="term" value="F:pyridoxal phosphate binding"/>
    <property type="evidence" value="ECO:0007669"/>
    <property type="project" value="InterPro"/>
</dbReference>
<proteinExistence type="predicted"/>
<feature type="domain" description="MOSC" evidence="1">
    <location>
        <begin position="28"/>
        <end position="163"/>
    </location>
</feature>
<dbReference type="AlphaFoldDB" id="A0A1V9E4U3"/>
<dbReference type="InterPro" id="IPR001433">
    <property type="entry name" value="OxRdtase_FAD/NAD-bd"/>
</dbReference>
<feature type="domain" description="FAD-binding FR-type" evidence="2">
    <location>
        <begin position="235"/>
        <end position="340"/>
    </location>
</feature>
<dbReference type="Gene3D" id="2.40.33.20">
    <property type="entry name" value="PK beta-barrel domain-like"/>
    <property type="match status" value="1"/>
</dbReference>
<dbReference type="InterPro" id="IPR039261">
    <property type="entry name" value="FNR_nucleotide-bd"/>
</dbReference>
<dbReference type="CDD" id="cd06184">
    <property type="entry name" value="flavohem_like_fad_nad_binding"/>
    <property type="match status" value="1"/>
</dbReference>
<keyword evidence="4" id="KW-1185">Reference proteome</keyword>
<dbReference type="PRINTS" id="PR00409">
    <property type="entry name" value="PHDIOXRDTASE"/>
</dbReference>
<gene>
    <name evidence="3" type="ORF">A4H97_14315</name>
</gene>
<reference evidence="4" key="1">
    <citation type="submission" date="2016-04" db="EMBL/GenBank/DDBJ databases">
        <authorList>
            <person name="Chen L."/>
            <person name="Zhuang W."/>
            <person name="Wang G."/>
        </authorList>
    </citation>
    <scope>NUCLEOTIDE SEQUENCE [LARGE SCALE GENOMIC DNA]</scope>
    <source>
        <strain evidence="4">17621</strain>
    </source>
</reference>
<protein>
    <submittedName>
        <fullName evidence="3">Sulfurase</fullName>
    </submittedName>
</protein>
<dbReference type="GO" id="GO:0016491">
    <property type="term" value="F:oxidoreductase activity"/>
    <property type="evidence" value="ECO:0007669"/>
    <property type="project" value="InterPro"/>
</dbReference>
<dbReference type="Pfam" id="PF03475">
    <property type="entry name" value="YiiM_3-alpha"/>
    <property type="match status" value="1"/>
</dbReference>
<dbReference type="InterPro" id="IPR011037">
    <property type="entry name" value="Pyrv_Knase-like_insert_dom_sf"/>
</dbReference>
<dbReference type="InterPro" id="IPR052353">
    <property type="entry name" value="Benzoxazolinone_Detox_Enz"/>
</dbReference>
<dbReference type="Gene3D" id="3.40.50.80">
    <property type="entry name" value="Nucleotide-binding domain of ferredoxin-NADP reductase (FNR) module"/>
    <property type="match status" value="1"/>
</dbReference>
<dbReference type="Proteomes" id="UP000192610">
    <property type="component" value="Unassembled WGS sequence"/>
</dbReference>
<dbReference type="Gene3D" id="3.10.20.30">
    <property type="match status" value="1"/>
</dbReference>
<dbReference type="SUPFAM" id="SSF54292">
    <property type="entry name" value="2Fe-2S ferredoxin-like"/>
    <property type="match status" value="1"/>
</dbReference>
<dbReference type="PROSITE" id="PS51340">
    <property type="entry name" value="MOSC"/>
    <property type="match status" value="1"/>
</dbReference>
<evidence type="ECO:0000259" key="2">
    <source>
        <dbReference type="PROSITE" id="PS51384"/>
    </source>
</evidence>
<dbReference type="Pfam" id="PF00970">
    <property type="entry name" value="FAD_binding_6"/>
    <property type="match status" value="1"/>
</dbReference>
<dbReference type="OrthoDB" id="9786134at2"/>
<dbReference type="InterPro" id="IPR017927">
    <property type="entry name" value="FAD-bd_FR_type"/>
</dbReference>
<evidence type="ECO:0000259" key="1">
    <source>
        <dbReference type="PROSITE" id="PS51340"/>
    </source>
</evidence>
<accession>A0A1V9E4U3</accession>
<dbReference type="RefSeq" id="WP_081203764.1">
    <property type="nucleotide sequence ID" value="NZ_FOCZ01000007.1"/>
</dbReference>
<name>A0A1V9E4U3_9BACT</name>
<dbReference type="SUPFAM" id="SSF52343">
    <property type="entry name" value="Ferredoxin reductase-like, C-terminal NADP-linked domain"/>
    <property type="match status" value="1"/>
</dbReference>